<evidence type="ECO:0000313" key="10">
    <source>
        <dbReference type="Proteomes" id="UP001143981"/>
    </source>
</evidence>
<dbReference type="GO" id="GO:0046872">
    <property type="term" value="F:metal ion binding"/>
    <property type="evidence" value="ECO:0007669"/>
    <property type="project" value="InterPro"/>
</dbReference>
<dbReference type="InterPro" id="IPR007863">
    <property type="entry name" value="Peptidase_M16_C"/>
</dbReference>
<dbReference type="Pfam" id="PF05193">
    <property type="entry name" value="Peptidase_M16_C"/>
    <property type="match status" value="1"/>
</dbReference>
<evidence type="ECO:0000256" key="2">
    <source>
        <dbReference type="ARBA" id="ARBA00007261"/>
    </source>
</evidence>
<name>A0A9W7YCA3_9FUNG</name>
<dbReference type="EMBL" id="JANBOI010000557">
    <property type="protein sequence ID" value="KAJ1729751.1"/>
    <property type="molecule type" value="Genomic_DNA"/>
</dbReference>
<feature type="domain" description="Peptidase M16 C-terminal" evidence="8">
    <location>
        <begin position="232"/>
        <end position="447"/>
    </location>
</feature>
<dbReference type="GO" id="GO:0005739">
    <property type="term" value="C:mitochondrion"/>
    <property type="evidence" value="ECO:0007669"/>
    <property type="project" value="TreeGrafter"/>
</dbReference>
<dbReference type="OrthoDB" id="277191at2759"/>
<evidence type="ECO:0000259" key="8">
    <source>
        <dbReference type="Pfam" id="PF05193"/>
    </source>
</evidence>
<evidence type="ECO:0000256" key="6">
    <source>
        <dbReference type="SAM" id="MobiDB-lite"/>
    </source>
</evidence>
<reference evidence="9" key="1">
    <citation type="submission" date="2022-07" db="EMBL/GenBank/DDBJ databases">
        <title>Phylogenomic reconstructions and comparative analyses of Kickxellomycotina fungi.</title>
        <authorList>
            <person name="Reynolds N.K."/>
            <person name="Stajich J.E."/>
            <person name="Barry K."/>
            <person name="Grigoriev I.V."/>
            <person name="Crous P."/>
            <person name="Smith M.E."/>
        </authorList>
    </citation>
    <scope>NUCLEOTIDE SEQUENCE</scope>
    <source>
        <strain evidence="9">BCRC 34381</strain>
    </source>
</reference>
<dbReference type="PROSITE" id="PS00143">
    <property type="entry name" value="INSULINASE"/>
    <property type="match status" value="1"/>
</dbReference>
<organism evidence="9 10">
    <name type="scientific">Coemansia biformis</name>
    <dbReference type="NCBI Taxonomy" id="1286918"/>
    <lineage>
        <taxon>Eukaryota</taxon>
        <taxon>Fungi</taxon>
        <taxon>Fungi incertae sedis</taxon>
        <taxon>Zoopagomycota</taxon>
        <taxon>Kickxellomycotina</taxon>
        <taxon>Kickxellomycetes</taxon>
        <taxon>Kickxellales</taxon>
        <taxon>Kickxellaceae</taxon>
        <taxon>Coemansia</taxon>
    </lineage>
</organism>
<comment type="caution">
    <text evidence="9">The sequence shown here is derived from an EMBL/GenBank/DDBJ whole genome shotgun (WGS) entry which is preliminary data.</text>
</comment>
<evidence type="ECO:0000256" key="5">
    <source>
        <dbReference type="RuleBase" id="RU004447"/>
    </source>
</evidence>
<dbReference type="InterPro" id="IPR001431">
    <property type="entry name" value="Pept_M16_Zn_BS"/>
</dbReference>
<gene>
    <name evidence="9" type="primary">MAS2</name>
    <name evidence="9" type="ORF">LPJ61_003370</name>
</gene>
<dbReference type="GO" id="GO:0004222">
    <property type="term" value="F:metalloendopeptidase activity"/>
    <property type="evidence" value="ECO:0007669"/>
    <property type="project" value="InterPro"/>
</dbReference>
<dbReference type="SUPFAM" id="SSF63411">
    <property type="entry name" value="LuxS/MPP-like metallohydrolase"/>
    <property type="match status" value="2"/>
</dbReference>
<keyword evidence="10" id="KW-1185">Reference proteome</keyword>
<feature type="compositionally biased region" description="Polar residues" evidence="6">
    <location>
        <begin position="455"/>
        <end position="468"/>
    </location>
</feature>
<evidence type="ECO:0000256" key="3">
    <source>
        <dbReference type="ARBA" id="ARBA00030006"/>
    </source>
</evidence>
<dbReference type="InterPro" id="IPR011249">
    <property type="entry name" value="Metalloenz_LuxS/M16"/>
</dbReference>
<dbReference type="Proteomes" id="UP001143981">
    <property type="component" value="Unassembled WGS sequence"/>
</dbReference>
<comment type="function">
    <text evidence="1">Substrate recognition and binding subunit of the essential mitochondrial processing protease (MPP), which cleaves the mitochondrial sequence off newly imported precursors proteins.</text>
</comment>
<dbReference type="InterPro" id="IPR011765">
    <property type="entry name" value="Pept_M16_N"/>
</dbReference>
<evidence type="ECO:0000256" key="1">
    <source>
        <dbReference type="ARBA" id="ARBA00002123"/>
    </source>
</evidence>
<comment type="similarity">
    <text evidence="2 5">Belongs to the peptidase M16 family.</text>
</comment>
<dbReference type="Pfam" id="PF00675">
    <property type="entry name" value="Peptidase_M16"/>
    <property type="match status" value="1"/>
</dbReference>
<proteinExistence type="inferred from homology"/>
<feature type="domain" description="Peptidase M16 N-terminal" evidence="7">
    <location>
        <begin position="79"/>
        <end position="225"/>
    </location>
</feature>
<protein>
    <recommendedName>
        <fullName evidence="3">Alpha-MPP</fullName>
    </recommendedName>
    <alternativeName>
        <fullName evidence="4">Inactive zinc metalloprotease alpha</fullName>
    </alternativeName>
</protein>
<evidence type="ECO:0000259" key="7">
    <source>
        <dbReference type="Pfam" id="PF00675"/>
    </source>
</evidence>
<dbReference type="PANTHER" id="PTHR11851:SF49">
    <property type="entry name" value="MITOCHONDRIAL-PROCESSING PEPTIDASE SUBUNIT ALPHA"/>
    <property type="match status" value="1"/>
</dbReference>
<dbReference type="GO" id="GO:0006627">
    <property type="term" value="P:protein processing involved in protein targeting to mitochondrion"/>
    <property type="evidence" value="ECO:0007669"/>
    <property type="project" value="TreeGrafter"/>
</dbReference>
<keyword evidence="9" id="KW-0378">Hydrolase</keyword>
<dbReference type="InterPro" id="IPR050361">
    <property type="entry name" value="MPP/UQCRC_Complex"/>
</dbReference>
<dbReference type="AlphaFoldDB" id="A0A9W7YCA3"/>
<dbReference type="PANTHER" id="PTHR11851">
    <property type="entry name" value="METALLOPROTEASE"/>
    <property type="match status" value="1"/>
</dbReference>
<dbReference type="Gene3D" id="3.30.830.10">
    <property type="entry name" value="Metalloenzyme, LuxS/M16 peptidase-like"/>
    <property type="match status" value="2"/>
</dbReference>
<evidence type="ECO:0000313" key="9">
    <source>
        <dbReference type="EMBL" id="KAJ1729751.1"/>
    </source>
</evidence>
<sequence>MMLMNGAGRGGRFALRGACRGIGPGPGPGVLRSVARRSKATAAVESVGADVPLAHRARRTTELSADGRTRVTTFPNGLRVASEAAAGHFAAVGVYVDAGSRYEDSATAGYAHLMDRLAFRNSEGFTSAESTAMIEKLGGSIMSSSSRECIMYQAAVFPHDVPTAVRLMADTTLRPTFLPGDVDELRASVPWEIQDVESKPDTFLPEKLHEVAFQTGTLGNPLLCPLPQLGAATPDSLMHYHRRWYRPERIVVAAIGVDHDELVRLCDGSGFADLAPAAAERAPGSAPPTAVASDAAAGPAAAANKSWLHSILGRAAGGGGPAGGGSGGKAVYTGGAWFDSKPSVDFTQVYLGFKSAGIDNEHGLYVYAVLQMLLGGGGSFSAGGPGKGMYSRLYTRVLNQHAWIESCVAFHHCYTDTGLFGIAASCKPPNEHALLDVMAAEIEAVAARRGRPAQRSMSRQAYASQEGPSQLEVRRAKNQLKSNLLMNLESRMVQLEDLGRQVQVSGHKVPAEAMVERIEAITADDISAAAAGLLESPATVLAQGHVDGIRRFHPKVVANRGIRL</sequence>
<feature type="region of interest" description="Disordered" evidence="6">
    <location>
        <begin position="450"/>
        <end position="470"/>
    </location>
</feature>
<evidence type="ECO:0000256" key="4">
    <source>
        <dbReference type="ARBA" id="ARBA00032315"/>
    </source>
</evidence>
<accession>A0A9W7YCA3</accession>